<feature type="signal peptide" evidence="2">
    <location>
        <begin position="1"/>
        <end position="23"/>
    </location>
</feature>
<keyword evidence="1" id="KW-0472">Membrane</keyword>
<reference evidence="3 4" key="1">
    <citation type="submission" date="2023-01" db="EMBL/GenBank/DDBJ databases">
        <title>Novel diversity within Roseofilum (Cyanobacteria; Desertifilaceae) from marine benthic mats with descriptions of four novel species.</title>
        <authorList>
            <person name="Wang Y."/>
            <person name="Berthold D.E."/>
            <person name="Hu J."/>
            <person name="Lefler F.W."/>
            <person name="Laughinghouse H.D. IV."/>
        </authorList>
    </citation>
    <scope>NUCLEOTIDE SEQUENCE [LARGE SCALE GENOMIC DNA]</scope>
    <source>
        <strain evidence="3 4">BLCC-M91</strain>
    </source>
</reference>
<keyword evidence="2" id="KW-0732">Signal</keyword>
<accession>A0ABT7BIL0</accession>
<dbReference type="EMBL" id="JAQPOK010000073">
    <property type="protein sequence ID" value="MDJ1179023.1"/>
    <property type="molecule type" value="Genomic_DNA"/>
</dbReference>
<name>A0ABT7BIL0_9CYAN</name>
<dbReference type="RefSeq" id="WP_283762335.1">
    <property type="nucleotide sequence ID" value="NZ_JAQPOK010000073.1"/>
</dbReference>
<evidence type="ECO:0000313" key="3">
    <source>
        <dbReference type="EMBL" id="MDJ1179023.1"/>
    </source>
</evidence>
<protein>
    <submittedName>
        <fullName evidence="3">Carboxypeptidase-like regulatory domain-containing protein</fullName>
    </submittedName>
</protein>
<evidence type="ECO:0000256" key="1">
    <source>
        <dbReference type="SAM" id="Phobius"/>
    </source>
</evidence>
<dbReference type="Proteomes" id="UP001231370">
    <property type="component" value="Unassembled WGS sequence"/>
</dbReference>
<sequence length="166" mass="17969">MRWKLLIPLGIVSLLAFSEKAIAHGVQIQHHQIPAVQIQATYDSGEPMDNAQVTIYAPDDPATPWMQGISDPQGEFIFVPEPGQTGTWTVRIRKAGHGQIFHIPDPSGSSNSEKSQPAIASATLGGYTSMQKGLMIASVIWGFVGTALFFSRSNPRSNRSKSNAHS</sequence>
<keyword evidence="1" id="KW-0812">Transmembrane</keyword>
<keyword evidence="1" id="KW-1133">Transmembrane helix</keyword>
<organism evidence="3 4">
    <name type="scientific">Roseofilum halophilum BLCC-M91</name>
    <dbReference type="NCBI Taxonomy" id="3022259"/>
    <lineage>
        <taxon>Bacteria</taxon>
        <taxon>Bacillati</taxon>
        <taxon>Cyanobacteriota</taxon>
        <taxon>Cyanophyceae</taxon>
        <taxon>Desertifilales</taxon>
        <taxon>Desertifilaceae</taxon>
        <taxon>Roseofilum</taxon>
        <taxon>Roseofilum halophilum</taxon>
    </lineage>
</organism>
<gene>
    <name evidence="3" type="ORF">PJF56_09115</name>
</gene>
<proteinExistence type="predicted"/>
<feature type="chain" id="PRO_5045408248" evidence="2">
    <location>
        <begin position="24"/>
        <end position="166"/>
    </location>
</feature>
<feature type="transmembrane region" description="Helical" evidence="1">
    <location>
        <begin position="133"/>
        <end position="151"/>
    </location>
</feature>
<comment type="caution">
    <text evidence="3">The sequence shown here is derived from an EMBL/GenBank/DDBJ whole genome shotgun (WGS) entry which is preliminary data.</text>
</comment>
<keyword evidence="4" id="KW-1185">Reference proteome</keyword>
<evidence type="ECO:0000256" key="2">
    <source>
        <dbReference type="SAM" id="SignalP"/>
    </source>
</evidence>
<evidence type="ECO:0000313" key="4">
    <source>
        <dbReference type="Proteomes" id="UP001231370"/>
    </source>
</evidence>